<dbReference type="RefSeq" id="WP_377064164.1">
    <property type="nucleotide sequence ID" value="NZ_JBHLWI010000003.1"/>
</dbReference>
<name>A0ABV6FNE4_9BACT</name>
<reference evidence="1 2" key="1">
    <citation type="submission" date="2024-09" db="EMBL/GenBank/DDBJ databases">
        <authorList>
            <person name="Sun Q."/>
            <person name="Mori K."/>
        </authorList>
    </citation>
    <scope>NUCLEOTIDE SEQUENCE [LARGE SCALE GENOMIC DNA]</scope>
    <source>
        <strain evidence="1 2">CCM 7650</strain>
    </source>
</reference>
<dbReference type="Proteomes" id="UP001589797">
    <property type="component" value="Unassembled WGS sequence"/>
</dbReference>
<gene>
    <name evidence="1" type="ORF">ACFFIP_01700</name>
</gene>
<dbReference type="EMBL" id="JBHLWI010000003">
    <property type="protein sequence ID" value="MFC0261378.1"/>
    <property type="molecule type" value="Genomic_DNA"/>
</dbReference>
<comment type="caution">
    <text evidence="1">The sequence shown here is derived from an EMBL/GenBank/DDBJ whole genome shotgun (WGS) entry which is preliminary data.</text>
</comment>
<sequence>MAYNNRWDIRPEEVKKVCRKNGLDVDDEQAKFVLDFINILAQAAFEQMDIEENANAQSE</sequence>
<organism evidence="1 2">
    <name type="scientific">Fontibacter flavus</name>
    <dbReference type="NCBI Taxonomy" id="654838"/>
    <lineage>
        <taxon>Bacteria</taxon>
        <taxon>Pseudomonadati</taxon>
        <taxon>Bacteroidota</taxon>
        <taxon>Cytophagia</taxon>
        <taxon>Cytophagales</taxon>
        <taxon>Cyclobacteriaceae</taxon>
        <taxon>Fontibacter</taxon>
    </lineage>
</organism>
<keyword evidence="2" id="KW-1185">Reference proteome</keyword>
<protein>
    <submittedName>
        <fullName evidence="1">Uncharacterized protein</fullName>
    </submittedName>
</protein>
<evidence type="ECO:0000313" key="1">
    <source>
        <dbReference type="EMBL" id="MFC0261378.1"/>
    </source>
</evidence>
<accession>A0ABV6FNE4</accession>
<evidence type="ECO:0000313" key="2">
    <source>
        <dbReference type="Proteomes" id="UP001589797"/>
    </source>
</evidence>
<proteinExistence type="predicted"/>